<name>A0AAW1KV37_SAPOF</name>
<dbReference type="EMBL" id="JBDFQZ010000005">
    <property type="protein sequence ID" value="KAK9724463.1"/>
    <property type="molecule type" value="Genomic_DNA"/>
</dbReference>
<evidence type="ECO:0000313" key="2">
    <source>
        <dbReference type="EMBL" id="KAK9724463.1"/>
    </source>
</evidence>
<gene>
    <name evidence="2" type="ORF">RND81_05G074000</name>
</gene>
<dbReference type="AlphaFoldDB" id="A0AAW1KV37"/>
<proteinExistence type="predicted"/>
<dbReference type="PROSITE" id="PS51277">
    <property type="entry name" value="BURP"/>
    <property type="match status" value="1"/>
</dbReference>
<keyword evidence="3" id="KW-1185">Reference proteome</keyword>
<comment type="caution">
    <text evidence="2">The sequence shown here is derived from an EMBL/GenBank/DDBJ whole genome shotgun (WGS) entry which is preliminary data.</text>
</comment>
<evidence type="ECO:0000313" key="3">
    <source>
        <dbReference type="Proteomes" id="UP001443914"/>
    </source>
</evidence>
<dbReference type="Pfam" id="PF03181">
    <property type="entry name" value="BURP"/>
    <property type="match status" value="1"/>
</dbReference>
<organism evidence="2 3">
    <name type="scientific">Saponaria officinalis</name>
    <name type="common">Common soapwort</name>
    <name type="synonym">Lychnis saponaria</name>
    <dbReference type="NCBI Taxonomy" id="3572"/>
    <lineage>
        <taxon>Eukaryota</taxon>
        <taxon>Viridiplantae</taxon>
        <taxon>Streptophyta</taxon>
        <taxon>Embryophyta</taxon>
        <taxon>Tracheophyta</taxon>
        <taxon>Spermatophyta</taxon>
        <taxon>Magnoliopsida</taxon>
        <taxon>eudicotyledons</taxon>
        <taxon>Gunneridae</taxon>
        <taxon>Pentapetalae</taxon>
        <taxon>Caryophyllales</taxon>
        <taxon>Caryophyllaceae</taxon>
        <taxon>Caryophylleae</taxon>
        <taxon>Saponaria</taxon>
    </lineage>
</organism>
<dbReference type="Proteomes" id="UP001443914">
    <property type="component" value="Unassembled WGS sequence"/>
</dbReference>
<evidence type="ECO:0000259" key="1">
    <source>
        <dbReference type="PROSITE" id="PS51277"/>
    </source>
</evidence>
<dbReference type="InterPro" id="IPR044816">
    <property type="entry name" value="BURP"/>
</dbReference>
<sequence>MELSWNILFHIQDLQLGNNIKLYFPIKNSSQIPHFIPKQEADSIHMELSWNILFHIQDLQLGNNIKLYFPIKNSSQIPHFIPKQEADSIPFSSSDMGWIWVGFV</sequence>
<accession>A0AAW1KV37</accession>
<dbReference type="PANTHER" id="PTHR31236:SF41">
    <property type="entry name" value="BURP DOMAIN PROTEIN USPL1"/>
    <property type="match status" value="1"/>
</dbReference>
<dbReference type="InterPro" id="IPR004873">
    <property type="entry name" value="BURP_dom"/>
</dbReference>
<reference evidence="2" key="1">
    <citation type="submission" date="2024-03" db="EMBL/GenBank/DDBJ databases">
        <title>WGS assembly of Saponaria officinalis var. Norfolk2.</title>
        <authorList>
            <person name="Jenkins J."/>
            <person name="Shu S."/>
            <person name="Grimwood J."/>
            <person name="Barry K."/>
            <person name="Goodstein D."/>
            <person name="Schmutz J."/>
            <person name="Leebens-Mack J."/>
            <person name="Osbourn A."/>
        </authorList>
    </citation>
    <scope>NUCLEOTIDE SEQUENCE [LARGE SCALE GENOMIC DNA]</scope>
    <source>
        <strain evidence="2">JIC</strain>
    </source>
</reference>
<feature type="domain" description="BURP" evidence="1">
    <location>
        <begin position="53"/>
        <end position="104"/>
    </location>
</feature>
<dbReference type="PANTHER" id="PTHR31236">
    <property type="entry name" value="BURP DOMAIN PROTEIN USPL1-LIKE"/>
    <property type="match status" value="1"/>
</dbReference>
<protein>
    <recommendedName>
        <fullName evidence="1">BURP domain-containing protein</fullName>
    </recommendedName>
</protein>